<dbReference type="Ensembl" id="ENSCMIT00000043417.1">
    <property type="protein sequence ID" value="ENSCMIP00000042797.1"/>
    <property type="gene ID" value="ENSCMIG00000017798.1"/>
</dbReference>
<dbReference type="OMA" id="SATEWIW"/>
<reference evidence="2" key="5">
    <citation type="submission" date="2025-09" db="UniProtKB">
        <authorList>
            <consortium name="Ensembl"/>
        </authorList>
    </citation>
    <scope>IDENTIFICATION</scope>
</reference>
<accession>A0A4W3JJV3</accession>
<evidence type="ECO:0000313" key="3">
    <source>
        <dbReference type="Proteomes" id="UP000314986"/>
    </source>
</evidence>
<proteinExistence type="predicted"/>
<dbReference type="STRING" id="7868.ENSCMIP00000042797"/>
<keyword evidence="3" id="KW-1185">Reference proteome</keyword>
<name>A0A4W3JJV3_CALMI</name>
<feature type="coiled-coil region" evidence="1">
    <location>
        <begin position="360"/>
        <end position="387"/>
    </location>
</feature>
<dbReference type="Proteomes" id="UP000314986">
    <property type="component" value="Unassembled WGS sequence"/>
</dbReference>
<keyword evidence="1" id="KW-0175">Coiled coil</keyword>
<organism evidence="2 3">
    <name type="scientific">Callorhinchus milii</name>
    <name type="common">Ghost shark</name>
    <dbReference type="NCBI Taxonomy" id="7868"/>
    <lineage>
        <taxon>Eukaryota</taxon>
        <taxon>Metazoa</taxon>
        <taxon>Chordata</taxon>
        <taxon>Craniata</taxon>
        <taxon>Vertebrata</taxon>
        <taxon>Chondrichthyes</taxon>
        <taxon>Holocephali</taxon>
        <taxon>Chimaeriformes</taxon>
        <taxon>Callorhinchidae</taxon>
        <taxon>Callorhinchus</taxon>
    </lineage>
</organism>
<protein>
    <recommendedName>
        <fullName evidence="4">VWFA domain-containing protein</fullName>
    </recommendedName>
</protein>
<dbReference type="PANTHER" id="PTHR46785">
    <property type="entry name" value="VON WILLEBRAND FACTOR A DOMAIN-CONTAINING PROTEIN 3B"/>
    <property type="match status" value="1"/>
</dbReference>
<reference evidence="3" key="3">
    <citation type="journal article" date="2014" name="Nature">
        <title>Elephant shark genome provides unique insights into gnathostome evolution.</title>
        <authorList>
            <consortium name="International Elephant Shark Genome Sequencing Consortium"/>
            <person name="Venkatesh B."/>
            <person name="Lee A.P."/>
            <person name="Ravi V."/>
            <person name="Maurya A.K."/>
            <person name="Lian M.M."/>
            <person name="Swann J.B."/>
            <person name="Ohta Y."/>
            <person name="Flajnik M.F."/>
            <person name="Sutoh Y."/>
            <person name="Kasahara M."/>
            <person name="Hoon S."/>
            <person name="Gangu V."/>
            <person name="Roy S.W."/>
            <person name="Irimia M."/>
            <person name="Korzh V."/>
            <person name="Kondrychyn I."/>
            <person name="Lim Z.W."/>
            <person name="Tay B.H."/>
            <person name="Tohari S."/>
            <person name="Kong K.W."/>
            <person name="Ho S."/>
            <person name="Lorente-Galdos B."/>
            <person name="Quilez J."/>
            <person name="Marques-Bonet T."/>
            <person name="Raney B.J."/>
            <person name="Ingham P.W."/>
            <person name="Tay A."/>
            <person name="Hillier L.W."/>
            <person name="Minx P."/>
            <person name="Boehm T."/>
            <person name="Wilson R.K."/>
            <person name="Brenner S."/>
            <person name="Warren W.C."/>
        </authorList>
    </citation>
    <scope>NUCLEOTIDE SEQUENCE [LARGE SCALE GENOMIC DNA]</scope>
</reference>
<evidence type="ECO:0000256" key="1">
    <source>
        <dbReference type="SAM" id="Coils"/>
    </source>
</evidence>
<reference evidence="3" key="2">
    <citation type="journal article" date="2007" name="PLoS Biol.">
        <title>Survey sequencing and comparative analysis of the elephant shark (Callorhinchus milii) genome.</title>
        <authorList>
            <person name="Venkatesh B."/>
            <person name="Kirkness E.F."/>
            <person name="Loh Y.H."/>
            <person name="Halpern A.L."/>
            <person name="Lee A.P."/>
            <person name="Johnson J."/>
            <person name="Dandona N."/>
            <person name="Viswanathan L.D."/>
            <person name="Tay A."/>
            <person name="Venter J.C."/>
            <person name="Strausberg R.L."/>
            <person name="Brenner S."/>
        </authorList>
    </citation>
    <scope>NUCLEOTIDE SEQUENCE [LARGE SCALE GENOMIC DNA]</scope>
</reference>
<evidence type="ECO:0008006" key="4">
    <source>
        <dbReference type="Google" id="ProtNLM"/>
    </source>
</evidence>
<dbReference type="AlphaFoldDB" id="A0A4W3JJV3"/>
<reference evidence="2" key="4">
    <citation type="submission" date="2025-08" db="UniProtKB">
        <authorList>
            <consortium name="Ensembl"/>
        </authorList>
    </citation>
    <scope>IDENTIFICATION</scope>
</reference>
<dbReference type="InterPro" id="IPR036465">
    <property type="entry name" value="vWFA_dom_sf"/>
</dbReference>
<dbReference type="PANTHER" id="PTHR46785:SF1">
    <property type="entry name" value="VON WILLEBRAND FACTOR A DOMAIN-CONTAINING PROTEIN 3B"/>
    <property type="match status" value="1"/>
</dbReference>
<dbReference type="GeneTree" id="ENSGT00940000157237"/>
<dbReference type="InParanoid" id="A0A4W3JJV3"/>
<dbReference type="Gene3D" id="3.40.50.410">
    <property type="entry name" value="von Willebrand factor, type A domain"/>
    <property type="match status" value="1"/>
</dbReference>
<reference evidence="3" key="1">
    <citation type="journal article" date="2006" name="Science">
        <title>Ancient noncoding elements conserved in the human genome.</title>
        <authorList>
            <person name="Venkatesh B."/>
            <person name="Kirkness E.F."/>
            <person name="Loh Y.H."/>
            <person name="Halpern A.L."/>
            <person name="Lee A.P."/>
            <person name="Johnson J."/>
            <person name="Dandona N."/>
            <person name="Viswanathan L.D."/>
            <person name="Tay A."/>
            <person name="Venter J.C."/>
            <person name="Strausberg R.L."/>
            <person name="Brenner S."/>
        </authorList>
    </citation>
    <scope>NUCLEOTIDE SEQUENCE [LARGE SCALE GENOMIC DNA]</scope>
</reference>
<sequence length="481" mass="53861">MWDTAVSNWLLRMAHKIYTQDMAMWQEKAVPVTAQTIESATEWIWNLCYTAAATETSPVEAVVQAMSDQTIEAVYFFATGDGPAGMREILHQKLADSPCPVHTVSFNAKKETTIQFLKELAHLTAGRFHAFALMNEYNEEGTISINDSNKVDSPAPHTHRKLIGGLPPGAGVREDVFLIWCEIEEARNTLTEVQTLIMEVPQPTRHAGTEHASDYISSKKWLEKYGLKVRKLTWSDALADCAFRHTDAVVDVKGKPANENIQTDAVGGSTNTLGAIRLALADADTQAIYLLTDGRPDQPPNSIFAQVQLIQLVPIHTIAFNCEDAEANRFLYELSKKTRGRFHSYNSDVSESSDIPPFVVRNLREDIGLLRSEMEQGRNDLERVEKLHAECVLLDWYHSSKGKEARNRFVYSPKNHRDRSHTYSLNDAKNSKQLQRKKALYAGKGSEPCAQQTQCFVVFVSMITCSGTLALKLGMLIISEQ</sequence>
<dbReference type="SUPFAM" id="SSF53300">
    <property type="entry name" value="vWA-like"/>
    <property type="match status" value="1"/>
</dbReference>
<evidence type="ECO:0000313" key="2">
    <source>
        <dbReference type="Ensembl" id="ENSCMIP00000042797.1"/>
    </source>
</evidence>